<dbReference type="SUPFAM" id="SSF53335">
    <property type="entry name" value="S-adenosyl-L-methionine-dependent methyltransferases"/>
    <property type="match status" value="1"/>
</dbReference>
<dbReference type="GO" id="GO:0005886">
    <property type="term" value="C:plasma membrane"/>
    <property type="evidence" value="ECO:0007669"/>
    <property type="project" value="TreeGrafter"/>
</dbReference>
<dbReference type="SMART" id="SM00825">
    <property type="entry name" value="PKS_KS"/>
    <property type="match status" value="1"/>
</dbReference>
<dbReference type="SMART" id="SM00823">
    <property type="entry name" value="PKS_PP"/>
    <property type="match status" value="2"/>
</dbReference>
<feature type="region of interest" description="Disordered" evidence="11">
    <location>
        <begin position="2482"/>
        <end position="2508"/>
    </location>
</feature>
<dbReference type="InterPro" id="IPR036736">
    <property type="entry name" value="ACP-like_sf"/>
</dbReference>
<dbReference type="CDD" id="cd00833">
    <property type="entry name" value="PKS"/>
    <property type="match status" value="1"/>
</dbReference>
<evidence type="ECO:0000313" key="15">
    <source>
        <dbReference type="EMBL" id="ASA19512.1"/>
    </source>
</evidence>
<dbReference type="Pfam" id="PF08242">
    <property type="entry name" value="Methyltransf_12"/>
    <property type="match status" value="1"/>
</dbReference>
<dbReference type="SMART" id="SM01294">
    <property type="entry name" value="PKS_PP_betabranch"/>
    <property type="match status" value="1"/>
</dbReference>
<dbReference type="Proteomes" id="UP000249890">
    <property type="component" value="Chromosome"/>
</dbReference>
<dbReference type="InterPro" id="IPR049900">
    <property type="entry name" value="PKS_mFAS_DH"/>
</dbReference>
<dbReference type="Gene3D" id="3.40.50.1000">
    <property type="entry name" value="HAD superfamily/HAD-like"/>
    <property type="match status" value="1"/>
</dbReference>
<dbReference type="CDD" id="cd02440">
    <property type="entry name" value="AdoMet_MTases"/>
    <property type="match status" value="1"/>
</dbReference>
<dbReference type="Pfam" id="PF02801">
    <property type="entry name" value="Ketoacyl-synt_C"/>
    <property type="match status" value="1"/>
</dbReference>
<feature type="compositionally biased region" description="Polar residues" evidence="11">
    <location>
        <begin position="2484"/>
        <end position="2497"/>
    </location>
</feature>
<evidence type="ECO:0000256" key="5">
    <source>
        <dbReference type="ARBA" id="ARBA00022490"/>
    </source>
</evidence>
<dbReference type="PROSITE" id="PS00606">
    <property type="entry name" value="KS3_1"/>
    <property type="match status" value="1"/>
</dbReference>
<dbReference type="InterPro" id="IPR009081">
    <property type="entry name" value="PP-bd_ACP"/>
</dbReference>
<dbReference type="GO" id="GO:0004315">
    <property type="term" value="F:3-oxoacyl-[acyl-carrier-protein] synthase activity"/>
    <property type="evidence" value="ECO:0007669"/>
    <property type="project" value="InterPro"/>
</dbReference>
<dbReference type="InterPro" id="IPR014031">
    <property type="entry name" value="Ketoacyl_synth_C"/>
</dbReference>
<evidence type="ECO:0000259" key="14">
    <source>
        <dbReference type="PROSITE" id="PS52019"/>
    </source>
</evidence>
<dbReference type="InterPro" id="IPR050091">
    <property type="entry name" value="PKS_NRPS_Biosynth_Enz"/>
</dbReference>
<comment type="caution">
    <text evidence="10">Lacks conserved residue(s) required for the propagation of feature annotation.</text>
</comment>
<dbReference type="OrthoDB" id="9765680at2"/>
<dbReference type="InterPro" id="IPR020841">
    <property type="entry name" value="PKS_Beta-ketoAc_synthase_dom"/>
</dbReference>
<keyword evidence="16" id="KW-1185">Reference proteome</keyword>
<dbReference type="Pfam" id="PF00109">
    <property type="entry name" value="ketoacyl-synt"/>
    <property type="match status" value="1"/>
</dbReference>
<organism evidence="15 16">
    <name type="scientific">Paenibacillus donghaensis</name>
    <dbReference type="NCBI Taxonomy" id="414771"/>
    <lineage>
        <taxon>Bacteria</taxon>
        <taxon>Bacillati</taxon>
        <taxon>Bacillota</taxon>
        <taxon>Bacilli</taxon>
        <taxon>Bacillales</taxon>
        <taxon>Paenibacillaceae</taxon>
        <taxon>Paenibacillus</taxon>
    </lineage>
</organism>
<comment type="function">
    <text evidence="1">Involved in some intermediate steps for the synthesis of the antibiotic polyketide bacillaene which is involved in secondary metabolism.</text>
</comment>
<evidence type="ECO:0000256" key="3">
    <source>
        <dbReference type="ARBA" id="ARBA00004789"/>
    </source>
</evidence>
<dbReference type="Gene3D" id="3.40.50.150">
    <property type="entry name" value="Vaccinia Virus protein VP39"/>
    <property type="match status" value="1"/>
</dbReference>
<dbReference type="EMBL" id="CP021780">
    <property type="protein sequence ID" value="ASA19512.1"/>
    <property type="molecule type" value="Genomic_DNA"/>
</dbReference>
<dbReference type="Pfam" id="PF22336">
    <property type="entry name" value="RhiE-like_linker"/>
    <property type="match status" value="1"/>
</dbReference>
<feature type="domain" description="PKS/mFAS DH" evidence="14">
    <location>
        <begin position="1340"/>
        <end position="1603"/>
    </location>
</feature>
<dbReference type="InterPro" id="IPR049552">
    <property type="entry name" value="PKS_DH_N"/>
</dbReference>
<dbReference type="SUPFAM" id="SSF47336">
    <property type="entry name" value="ACP-like"/>
    <property type="match status" value="2"/>
</dbReference>
<dbReference type="GO" id="GO:0005737">
    <property type="term" value="C:cytoplasm"/>
    <property type="evidence" value="ECO:0007669"/>
    <property type="project" value="UniProtKB-SubCell"/>
</dbReference>
<dbReference type="SUPFAM" id="SSF56784">
    <property type="entry name" value="HAD-like"/>
    <property type="match status" value="1"/>
</dbReference>
<proteinExistence type="predicted"/>
<dbReference type="InterPro" id="IPR049551">
    <property type="entry name" value="PKS_DH_C"/>
</dbReference>
<dbReference type="SUPFAM" id="SSF51735">
    <property type="entry name" value="NAD(P)-binding Rossmann-fold domains"/>
    <property type="match status" value="1"/>
</dbReference>
<keyword evidence="7" id="KW-0808">Transferase</keyword>
<evidence type="ECO:0000256" key="2">
    <source>
        <dbReference type="ARBA" id="ARBA00004496"/>
    </source>
</evidence>
<accession>A0A2Z2KFG3</accession>
<evidence type="ECO:0000256" key="8">
    <source>
        <dbReference type="ARBA" id="ARBA00022737"/>
    </source>
</evidence>
<evidence type="ECO:0000256" key="1">
    <source>
        <dbReference type="ARBA" id="ARBA00003299"/>
    </source>
</evidence>
<keyword evidence="5" id="KW-0963">Cytoplasm</keyword>
<dbReference type="PROSITE" id="PS52004">
    <property type="entry name" value="KS3_2"/>
    <property type="match status" value="1"/>
</dbReference>
<dbReference type="PROSITE" id="PS52019">
    <property type="entry name" value="PKS_MFAS_DH"/>
    <property type="match status" value="1"/>
</dbReference>
<protein>
    <submittedName>
        <fullName evidence="15">Uncharacterized protein</fullName>
    </submittedName>
</protein>
<dbReference type="InterPro" id="IPR010033">
    <property type="entry name" value="HAD_SF_ppase_IIIC"/>
</dbReference>
<evidence type="ECO:0000256" key="11">
    <source>
        <dbReference type="SAM" id="MobiDB-lite"/>
    </source>
</evidence>
<feature type="domain" description="Carrier" evidence="12">
    <location>
        <begin position="2537"/>
        <end position="2614"/>
    </location>
</feature>
<dbReference type="SUPFAM" id="SSF53901">
    <property type="entry name" value="Thiolase-like"/>
    <property type="match status" value="1"/>
</dbReference>
<dbReference type="InterPro" id="IPR016039">
    <property type="entry name" value="Thiolase-like"/>
</dbReference>
<evidence type="ECO:0000256" key="4">
    <source>
        <dbReference type="ARBA" id="ARBA00022450"/>
    </source>
</evidence>
<dbReference type="KEGG" id="pdh:B9T62_00815"/>
<dbReference type="InterPro" id="IPR036412">
    <property type="entry name" value="HAD-like_sf"/>
</dbReference>
<dbReference type="InterPro" id="IPR010037">
    <property type="entry name" value="FkbH_domain"/>
</dbReference>
<dbReference type="InterPro" id="IPR020807">
    <property type="entry name" value="PKS_DH"/>
</dbReference>
<dbReference type="Pfam" id="PF08659">
    <property type="entry name" value="KR"/>
    <property type="match status" value="1"/>
</dbReference>
<keyword evidence="4" id="KW-0596">Phosphopantetheine</keyword>
<dbReference type="InterPro" id="IPR042104">
    <property type="entry name" value="PKS_dehydratase_sf"/>
</dbReference>
<dbReference type="InterPro" id="IPR036291">
    <property type="entry name" value="NAD(P)-bd_dom_sf"/>
</dbReference>
<evidence type="ECO:0000256" key="9">
    <source>
        <dbReference type="ARBA" id="ARBA00023268"/>
    </source>
</evidence>
<dbReference type="PROSITE" id="PS50075">
    <property type="entry name" value="CARRIER"/>
    <property type="match status" value="1"/>
</dbReference>
<reference evidence="15 16" key="1">
    <citation type="submission" date="2017-06" db="EMBL/GenBank/DDBJ databases">
        <title>Complete genome sequence of Paenibacillus donghaensis KCTC 13049T isolated from East Sea sediment, South Korea.</title>
        <authorList>
            <person name="Jung B.K."/>
            <person name="Hong S.-J."/>
            <person name="Shin J.-H."/>
        </authorList>
    </citation>
    <scope>NUCLEOTIDE SEQUENCE [LARGE SCALE GENOMIC DNA]</scope>
    <source>
        <strain evidence="15 16">KCTC 13049</strain>
    </source>
</reference>
<dbReference type="FunFam" id="3.40.47.10:FF:000019">
    <property type="entry name" value="Polyketide synthase type I"/>
    <property type="match status" value="1"/>
</dbReference>
<dbReference type="Gene3D" id="1.10.1240.100">
    <property type="match status" value="1"/>
</dbReference>
<dbReference type="PANTHER" id="PTHR43775">
    <property type="entry name" value="FATTY ACID SYNTHASE"/>
    <property type="match status" value="1"/>
</dbReference>
<dbReference type="Pfam" id="PF14765">
    <property type="entry name" value="PS-DH"/>
    <property type="match status" value="1"/>
</dbReference>
<dbReference type="InterPro" id="IPR057326">
    <property type="entry name" value="KR_dom"/>
</dbReference>
<name>A0A2Z2KFG3_9BACL</name>
<evidence type="ECO:0000256" key="7">
    <source>
        <dbReference type="ARBA" id="ARBA00022679"/>
    </source>
</evidence>
<dbReference type="InterPro" id="IPR014030">
    <property type="entry name" value="Ketoacyl_synth_N"/>
</dbReference>
<dbReference type="PANTHER" id="PTHR43775:SF37">
    <property type="entry name" value="SI:DKEY-61P9.11"/>
    <property type="match status" value="1"/>
</dbReference>
<dbReference type="InterPro" id="IPR023214">
    <property type="entry name" value="HAD_sf"/>
</dbReference>
<dbReference type="SMART" id="SM00822">
    <property type="entry name" value="PKS_KR"/>
    <property type="match status" value="1"/>
</dbReference>
<dbReference type="Gene3D" id="3.10.129.110">
    <property type="entry name" value="Polyketide synthase dehydratase"/>
    <property type="match status" value="1"/>
</dbReference>
<dbReference type="Gene3D" id="3.40.50.720">
    <property type="entry name" value="NAD(P)-binding Rossmann-like Domain"/>
    <property type="match status" value="1"/>
</dbReference>
<dbReference type="GO" id="GO:0031177">
    <property type="term" value="F:phosphopantetheine binding"/>
    <property type="evidence" value="ECO:0007669"/>
    <property type="project" value="InterPro"/>
</dbReference>
<dbReference type="GO" id="GO:0004312">
    <property type="term" value="F:fatty acid synthase activity"/>
    <property type="evidence" value="ECO:0007669"/>
    <property type="project" value="TreeGrafter"/>
</dbReference>
<dbReference type="InterPro" id="IPR013968">
    <property type="entry name" value="PKS_KR"/>
</dbReference>
<sequence length="2663" mass="297912">MNCVLTCEGESTMSEEQAVKRILISATFTANPVLKTLDSWQKKLQLSYTSEVLAYNQVFQEWLHAESALRSNQAGLNVVMLRWEDWLPYQDETAVDYASMKPENEQFQKMRETLAATAADAVQALRAFATGSSCQTLLMICPSSQAYESQAHWRSCFAELEQQLQDQADQSELIHIIRAQAYHDSYRIEVIDDPARNKLGHIPFVDKYYDFLGTLLVRYYYSLQSKPYKVIVADCDHTLWSGVCGESAFQKLAVQGATLELQHFLVRQKEQGMLLCLCSKNNEEDVWHVFDNRRDFPLKRLDLTDSRINWQLKSDNLRSLAESLNVGLDSFIFIDDNPVECAEVQARCPEVLTLQWPAEEEERLELLRHTWAFDHFNVTAEDARRTVMTQQNLQRKSLLEESADFQTFLQKLDLRVDIVDMENKHLSRVSQLTKRTNQFNFTTIRRSQKEIQLLLDKEGYTCKVVHVRDRFGDYGLVGMILYKLEEDSLKVDTFILSCRVLGRGVEHQIMRTLGELALEKGLSYVDVRYVETNKNKPVSDFIAFVLKAIPEQSQVNQPESGAEYRLGAASLKKITLDLRKEDSRSLDQPASPVPPLQATYPYILEEIKELVGSILSVEAGSIDANIGLENYMNDSFKVVELTAALQNRYPNVSATFLYEYSSLAEIAGALSSAEEQPAAASEGTEKEDVRVSADDLHNFKDNSGNSEHTGDEPYEVAIVGINGRFPQADSMAEFWENLLKGVPCITEIPPDRWNTDLYYDPNGESADKSHSKWGGFIQNVDSFDHAFFGISPREAECMDPQQRIFLEVVWGLLEDACYTRKSLDANTGVFVGVISNDYSLYASEAALHGFSAYRGAELYQIPNRVSYFMNFIGPSMAVDTACSSSGTAIHLAYESMRRGECRSAIVGGVNLFLHPGRYIQYSQMQMLSRDKECCPFGANAAGTIFGEGIGALLLKPLQQAQLDQDRIYAVIKGTAVNSGGKTNGFTVPNPNAQAELIAAALNNACIPASTVSYIEAHGTGTPLGDPIEVRGLTKAFEQCKADHEASVASGSCALGSVKSNIGHLESGAAIAGIIKILLQMKHKTIVPSLNSSLLNPLIPFASSPFYVPQKAEEWRRPVWMDANGISRPAPRRAGISSFGAGGSNAHIILEEYEHTEVLLTKEQRVPIVVLSAKNEIALQMMAERLRAFIENEGLQEAELAALAYSLQVGREQFKYRAAFIFDSLQELCNQLEDFAEGRTGSGKIVTGVVQSSLSGQLLFGEREADQAFLQSLLKDREYARIAMLWVMGADIYWPCLYMHRRPQRMSLPGYPFAKTRHWLPAQHELVKGGHTATLLQPLLHRIDSRKTAKLGTGLVFETTLVPWHSLIQSSSMSGKPVLPAAAYIEMVRAAMDEAAGAADIVIENIDLLEPLTVEVQTRVYLSLSAVDEHQYVFCIQSDGEDPKLYSKGTVRADEGRAAFFDISAIVEDRLSQVDPETFYSACAKSEVHLDEMQRQVTRLWDNGRDLLAELRMKESELGRGYGIHPAMLECALQLQAYCSEENDEIAGMKEVRIAGKTPAAAYAYIQRDEHGGRKQASLLNPAGEVIVHIGQLLTRRQKKAWDELMYVPVWEELERLPVRKDIPQTVLIVDSESSASLSETLNEYYSNKFPKPQMIHIRLSELTEQLQDRENSWSCGIHDINGFEVCLRQYASIDCLYSLSDCRSYAATVDIEDLIQSQSANEVQLLRLIKALRQKETDGKRIATFIITQDNCRITDSAINPYGGGVTGLTYSIAHGDYRFSVRNIDISAEDLATEEKRSTLLENIVNEEASDRGDVVKLHSGRRYKQSFIKLDTERFKQTQGLQKNGVYVILGGSGLVGGIMTRYLMQNYQAKVVWIGRSPESSPAVQEKLDSFAALGEPPLYVQADATSLEQLQQAVARIKRHYPNINGAIFSGIVISFENSVAQTTEREFKDILDVKSQGSIHFYKAFEREKLDFLCYFSSGQAFSFSGAATLSAYASGITFADTFVRYMRPKAAFPIGIINWGFWMPAELNPSLSKNIGFIEPFEGFSCFEQFTAMLRMDTVRQVICLKATEPVLELMKCKESETVSALERYSRPEVGTLWNQEIVMEDQLPELYAINDQEELQLWMVKLLYVQMQEMGFFNRKGIRIETQALRKVTGTLDKFDRMVDECLGLLEAKGFIRREGNAVIATEQPQLRDGAGVWSMWETAKDVYLRDANWQTKVRLVDACLRKLPDILRGTVMATDVLFPESSMKMLEGVYKGNALSDYFNNVVANIIVEYVRRRVQTDPLTKVKIIEVGAGTGGTSAMVFAKLKPYSEYVEYCYTDISKAFLLFAKEKYGPDNPYIQFKLNNIEKPLADQNIKAGSYDIAIATNCLHATKNMNRTMRNMKAVLKAGGLLLLNEDTDKMIFTTLTFGLLDGWWLYEDEHLRIPGAPLLYPETWKAVLEEEGFCDVGFPASAARGLGQQIIAAESNGVIRQPITGKTLSPQNESASSQEKKGSADPSIKMKQQLTAAGERKLKAEAVTSAAGSAGESLESYVKSVILDKLSKSLKVTVDSIDTAAAFSDYGVDSIIGIMFVKQTGEGLGIQLNSAILFDYPTVDRLSRFIIKNYKDQLQANVKLPVKPAALSSPNPDDFLDLLKEQFFADDISIDSLIQKIRQ</sequence>
<feature type="region of interest" description="N-terminal hotdog fold" evidence="10">
    <location>
        <begin position="1340"/>
        <end position="1457"/>
    </location>
</feature>
<dbReference type="NCBIfam" id="TIGR01686">
    <property type="entry name" value="FkbH"/>
    <property type="match status" value="1"/>
</dbReference>
<keyword evidence="9" id="KW-0511">Multifunctional enzyme</keyword>
<dbReference type="Pfam" id="PF00550">
    <property type="entry name" value="PP-binding"/>
    <property type="match status" value="2"/>
</dbReference>
<evidence type="ECO:0000313" key="16">
    <source>
        <dbReference type="Proteomes" id="UP000249890"/>
    </source>
</evidence>
<evidence type="ECO:0000256" key="10">
    <source>
        <dbReference type="PROSITE-ProRule" id="PRU01363"/>
    </source>
</evidence>
<dbReference type="InterPro" id="IPR054514">
    <property type="entry name" value="RhiE-like_linker"/>
</dbReference>
<dbReference type="InterPro" id="IPR029063">
    <property type="entry name" value="SAM-dependent_MTases_sf"/>
</dbReference>
<feature type="domain" description="Ketosynthase family 3 (KS3)" evidence="13">
    <location>
        <begin position="713"/>
        <end position="1151"/>
    </location>
</feature>
<evidence type="ECO:0000259" key="13">
    <source>
        <dbReference type="PROSITE" id="PS52004"/>
    </source>
</evidence>
<dbReference type="InterPro" id="IPR013217">
    <property type="entry name" value="Methyltransf_12"/>
</dbReference>
<dbReference type="Gene3D" id="3.40.47.10">
    <property type="match status" value="1"/>
</dbReference>
<dbReference type="InterPro" id="IPR036514">
    <property type="entry name" value="SGNH_hydro_sf"/>
</dbReference>
<dbReference type="Pfam" id="PF21089">
    <property type="entry name" value="PKS_DH_N"/>
    <property type="match status" value="1"/>
</dbReference>
<gene>
    <name evidence="15" type="ORF">B9T62_00815</name>
</gene>
<dbReference type="NCBIfam" id="TIGR01681">
    <property type="entry name" value="HAD-SF-IIIC"/>
    <property type="match status" value="1"/>
</dbReference>
<dbReference type="Gene3D" id="3.40.50.1110">
    <property type="entry name" value="SGNH hydrolase"/>
    <property type="match status" value="1"/>
</dbReference>
<dbReference type="InterPro" id="IPR018201">
    <property type="entry name" value="Ketoacyl_synth_AS"/>
</dbReference>
<dbReference type="InterPro" id="IPR020806">
    <property type="entry name" value="PKS_PP-bd"/>
</dbReference>
<evidence type="ECO:0000256" key="6">
    <source>
        <dbReference type="ARBA" id="ARBA00022553"/>
    </source>
</evidence>
<dbReference type="GO" id="GO:0071770">
    <property type="term" value="P:DIM/DIP cell wall layer assembly"/>
    <property type="evidence" value="ECO:0007669"/>
    <property type="project" value="TreeGrafter"/>
</dbReference>
<feature type="region of interest" description="C-terminal hotdog fold" evidence="10">
    <location>
        <begin position="1470"/>
        <end position="1603"/>
    </location>
</feature>
<keyword evidence="6" id="KW-0597">Phosphoprotein</keyword>
<keyword evidence="8" id="KW-0677">Repeat</keyword>
<dbReference type="Gene3D" id="1.10.1200.10">
    <property type="entry name" value="ACP-like"/>
    <property type="match status" value="2"/>
</dbReference>
<dbReference type="GO" id="GO:0006633">
    <property type="term" value="P:fatty acid biosynthetic process"/>
    <property type="evidence" value="ECO:0007669"/>
    <property type="project" value="InterPro"/>
</dbReference>
<comment type="subcellular location">
    <subcellularLocation>
        <location evidence="2">Cytoplasm</location>
    </subcellularLocation>
</comment>
<evidence type="ECO:0000259" key="12">
    <source>
        <dbReference type="PROSITE" id="PS50075"/>
    </source>
</evidence>
<dbReference type="SMART" id="SM00826">
    <property type="entry name" value="PKS_DH"/>
    <property type="match status" value="1"/>
</dbReference>
<comment type="pathway">
    <text evidence="3">Antibiotic biosynthesis; bacillaene biosynthesis.</text>
</comment>